<keyword evidence="3" id="KW-0560">Oxidoreductase</keyword>
<dbReference type="PRINTS" id="PR00081">
    <property type="entry name" value="GDHRDH"/>
</dbReference>
<gene>
    <name evidence="4" type="ORF">KI387_000791</name>
</gene>
<reference evidence="4 5" key="1">
    <citation type="journal article" date="2021" name="Nat. Plants">
        <title>The Taxus genome provides insights into paclitaxel biosynthesis.</title>
        <authorList>
            <person name="Xiong X."/>
            <person name="Gou J."/>
            <person name="Liao Q."/>
            <person name="Li Y."/>
            <person name="Zhou Q."/>
            <person name="Bi G."/>
            <person name="Li C."/>
            <person name="Du R."/>
            <person name="Wang X."/>
            <person name="Sun T."/>
            <person name="Guo L."/>
            <person name="Liang H."/>
            <person name="Lu P."/>
            <person name="Wu Y."/>
            <person name="Zhang Z."/>
            <person name="Ro D.K."/>
            <person name="Shang Y."/>
            <person name="Huang S."/>
            <person name="Yan J."/>
        </authorList>
    </citation>
    <scope>NUCLEOTIDE SEQUENCE [LARGE SCALE GENOMIC DNA]</scope>
    <source>
        <strain evidence="4">Ta-2019</strain>
    </source>
</reference>
<sequence length="86" mass="9548">WWSTNTLAVVTGSNKGIGFEIVQQLANQGLIVVLTSRDQDRGQEVVASLQKKGLHVVFHQLDIVDVNSVQLFAKWIKEKYGGVDIL</sequence>
<accession>A0AA38LKW7</accession>
<comment type="similarity">
    <text evidence="1">Belongs to the short-chain dehydrogenases/reductases (SDR) family.</text>
</comment>
<dbReference type="Proteomes" id="UP000824469">
    <property type="component" value="Unassembled WGS sequence"/>
</dbReference>
<evidence type="ECO:0000256" key="3">
    <source>
        <dbReference type="ARBA" id="ARBA00023002"/>
    </source>
</evidence>
<dbReference type="PANTHER" id="PTHR43490:SF99">
    <property type="entry name" value="SHORT-CHAIN DEHYDROGENASE_REDUCTASE"/>
    <property type="match status" value="1"/>
</dbReference>
<dbReference type="GO" id="GO:0016491">
    <property type="term" value="F:oxidoreductase activity"/>
    <property type="evidence" value="ECO:0007669"/>
    <property type="project" value="UniProtKB-KW"/>
</dbReference>
<keyword evidence="2" id="KW-0521">NADP</keyword>
<dbReference type="InterPro" id="IPR036291">
    <property type="entry name" value="NAD(P)-bd_dom_sf"/>
</dbReference>
<feature type="non-terminal residue" evidence="4">
    <location>
        <position position="1"/>
    </location>
</feature>
<evidence type="ECO:0000256" key="2">
    <source>
        <dbReference type="ARBA" id="ARBA00022857"/>
    </source>
</evidence>
<dbReference type="InterPro" id="IPR002347">
    <property type="entry name" value="SDR_fam"/>
</dbReference>
<dbReference type="OMA" id="FTEVACH"/>
<evidence type="ECO:0000313" key="5">
    <source>
        <dbReference type="Proteomes" id="UP000824469"/>
    </source>
</evidence>
<evidence type="ECO:0000256" key="1">
    <source>
        <dbReference type="ARBA" id="ARBA00006484"/>
    </source>
</evidence>
<dbReference type="GO" id="GO:0016020">
    <property type="term" value="C:membrane"/>
    <property type="evidence" value="ECO:0007669"/>
    <property type="project" value="TreeGrafter"/>
</dbReference>
<evidence type="ECO:0000313" key="4">
    <source>
        <dbReference type="EMBL" id="KAH9328683.1"/>
    </source>
</evidence>
<dbReference type="Pfam" id="PF00106">
    <property type="entry name" value="adh_short"/>
    <property type="match status" value="1"/>
</dbReference>
<dbReference type="AlphaFoldDB" id="A0AA38LKW7"/>
<dbReference type="PANTHER" id="PTHR43490">
    <property type="entry name" value="(+)-NEOMENTHOL DEHYDROGENASE"/>
    <property type="match status" value="1"/>
</dbReference>
<organism evidence="4 5">
    <name type="scientific">Taxus chinensis</name>
    <name type="common">Chinese yew</name>
    <name type="synonym">Taxus wallichiana var. chinensis</name>
    <dbReference type="NCBI Taxonomy" id="29808"/>
    <lineage>
        <taxon>Eukaryota</taxon>
        <taxon>Viridiplantae</taxon>
        <taxon>Streptophyta</taxon>
        <taxon>Embryophyta</taxon>
        <taxon>Tracheophyta</taxon>
        <taxon>Spermatophyta</taxon>
        <taxon>Pinopsida</taxon>
        <taxon>Pinidae</taxon>
        <taxon>Conifers II</taxon>
        <taxon>Cupressales</taxon>
        <taxon>Taxaceae</taxon>
        <taxon>Taxus</taxon>
    </lineage>
</organism>
<protein>
    <recommendedName>
        <fullName evidence="6">(+)-neomenthol dehydrogenase</fullName>
    </recommendedName>
</protein>
<comment type="caution">
    <text evidence="4">The sequence shown here is derived from an EMBL/GenBank/DDBJ whole genome shotgun (WGS) entry which is preliminary data.</text>
</comment>
<keyword evidence="5" id="KW-1185">Reference proteome</keyword>
<dbReference type="EMBL" id="JAHRHJ020000001">
    <property type="protein sequence ID" value="KAH9328683.1"/>
    <property type="molecule type" value="Genomic_DNA"/>
</dbReference>
<feature type="non-terminal residue" evidence="4">
    <location>
        <position position="86"/>
    </location>
</feature>
<evidence type="ECO:0008006" key="6">
    <source>
        <dbReference type="Google" id="ProtNLM"/>
    </source>
</evidence>
<dbReference type="SUPFAM" id="SSF51735">
    <property type="entry name" value="NAD(P)-binding Rossmann-fold domains"/>
    <property type="match status" value="1"/>
</dbReference>
<proteinExistence type="inferred from homology"/>
<dbReference type="Gene3D" id="3.40.50.720">
    <property type="entry name" value="NAD(P)-binding Rossmann-like Domain"/>
    <property type="match status" value="1"/>
</dbReference>
<name>A0AA38LKW7_TAXCH</name>